<evidence type="ECO:0000256" key="5">
    <source>
        <dbReference type="ARBA" id="ARBA00013053"/>
    </source>
</evidence>
<comment type="similarity">
    <text evidence="4">Belongs to the class-IV pyridoxal-phosphate-dependent aminotransferase family.</text>
</comment>
<keyword evidence="10" id="KW-1185">Reference proteome</keyword>
<dbReference type="SUPFAM" id="SSF56752">
    <property type="entry name" value="D-aminoacid aminotransferase-like PLP-dependent enzymes"/>
    <property type="match status" value="1"/>
</dbReference>
<dbReference type="InterPro" id="IPR036038">
    <property type="entry name" value="Aminotransferase-like"/>
</dbReference>
<dbReference type="Gene3D" id="3.30.470.10">
    <property type="match status" value="1"/>
</dbReference>
<dbReference type="EMBL" id="JBBKXZ010000004">
    <property type="protein sequence ID" value="MFD3395030.1"/>
    <property type="molecule type" value="Genomic_DNA"/>
</dbReference>
<comment type="pathway">
    <text evidence="1">Amino-acid biosynthesis; L-isoleucine biosynthesis; L-isoleucine from 2-oxobutanoate: step 4/4.</text>
</comment>
<comment type="pathway">
    <text evidence="3">Amino-acid biosynthesis; L-leucine biosynthesis; L-leucine from 3-methyl-2-oxobutanoate: step 4/4.</text>
</comment>
<dbReference type="Proteomes" id="UP001598138">
    <property type="component" value="Unassembled WGS sequence"/>
</dbReference>
<sequence>MEYPIWFNGSWKKASEVHVSVKDVGFLRGYGIFDFFRIMDGKPVFLSDHLDRFMRSATLMGLPLGYSKSELASLIHELAAMSTDACLGVKMVLTGGESSNGFEPAETSNLWILPGVFQFADPIKGMRLMSQVYVREMAEIKSLNYAFAIRNWAQVKASAADDLIYHTLEHGVSESSRSNLFYVKDGVIHTPDVHILEGITRKHVIDLASEKYQVNIGPCSLVDFMQADEVFTTGSTKRVVPIVAIDGKEIGNGARGSVTKQLYDQLLSLELRTKNEE</sequence>
<comment type="catalytic activity">
    <reaction evidence="8">
        <text>L-leucine + 2-oxoglutarate = 4-methyl-2-oxopentanoate + L-glutamate</text>
        <dbReference type="Rhea" id="RHEA:18321"/>
        <dbReference type="ChEBI" id="CHEBI:16810"/>
        <dbReference type="ChEBI" id="CHEBI:17865"/>
        <dbReference type="ChEBI" id="CHEBI:29985"/>
        <dbReference type="ChEBI" id="CHEBI:57427"/>
        <dbReference type="EC" id="2.6.1.42"/>
    </reaction>
</comment>
<keyword evidence="9" id="KW-0808">Transferase</keyword>
<dbReference type="Pfam" id="PF01063">
    <property type="entry name" value="Aminotran_4"/>
    <property type="match status" value="1"/>
</dbReference>
<evidence type="ECO:0000313" key="10">
    <source>
        <dbReference type="Proteomes" id="UP001598138"/>
    </source>
</evidence>
<protein>
    <recommendedName>
        <fullName evidence="5">branched-chain-amino-acid transaminase</fullName>
        <ecNumber evidence="5">2.6.1.42</ecNumber>
    </recommendedName>
</protein>
<dbReference type="InterPro" id="IPR043132">
    <property type="entry name" value="BCAT-like_C"/>
</dbReference>
<dbReference type="InterPro" id="IPR050571">
    <property type="entry name" value="Class-IV_PLP-Dep_Aminotrnsfr"/>
</dbReference>
<comment type="catalytic activity">
    <reaction evidence="7">
        <text>L-isoleucine + 2-oxoglutarate = (S)-3-methyl-2-oxopentanoate + L-glutamate</text>
        <dbReference type="Rhea" id="RHEA:24801"/>
        <dbReference type="ChEBI" id="CHEBI:16810"/>
        <dbReference type="ChEBI" id="CHEBI:29985"/>
        <dbReference type="ChEBI" id="CHEBI:35146"/>
        <dbReference type="ChEBI" id="CHEBI:58045"/>
        <dbReference type="EC" id="2.6.1.42"/>
    </reaction>
</comment>
<evidence type="ECO:0000256" key="3">
    <source>
        <dbReference type="ARBA" id="ARBA00005072"/>
    </source>
</evidence>
<comment type="caution">
    <text evidence="9">The sequence shown here is derived from an EMBL/GenBank/DDBJ whole genome shotgun (WGS) entry which is preliminary data.</text>
</comment>
<name>A0ABW6DDR2_9BACT</name>
<dbReference type="RefSeq" id="WP_377983906.1">
    <property type="nucleotide sequence ID" value="NZ_JBBKXZ010000004.1"/>
</dbReference>
<proteinExistence type="inferred from homology"/>
<dbReference type="EC" id="2.6.1.42" evidence="5"/>
<evidence type="ECO:0000256" key="6">
    <source>
        <dbReference type="ARBA" id="ARBA00048212"/>
    </source>
</evidence>
<keyword evidence="9" id="KW-0032">Aminotransferase</keyword>
<evidence type="ECO:0000256" key="1">
    <source>
        <dbReference type="ARBA" id="ARBA00004824"/>
    </source>
</evidence>
<gene>
    <name evidence="9" type="ORF">U0R10_10400</name>
</gene>
<comment type="catalytic activity">
    <reaction evidence="6">
        <text>L-valine + 2-oxoglutarate = 3-methyl-2-oxobutanoate + L-glutamate</text>
        <dbReference type="Rhea" id="RHEA:24813"/>
        <dbReference type="ChEBI" id="CHEBI:11851"/>
        <dbReference type="ChEBI" id="CHEBI:16810"/>
        <dbReference type="ChEBI" id="CHEBI:29985"/>
        <dbReference type="ChEBI" id="CHEBI:57762"/>
        <dbReference type="EC" id="2.6.1.42"/>
    </reaction>
</comment>
<dbReference type="InterPro" id="IPR043131">
    <property type="entry name" value="BCAT-like_N"/>
</dbReference>
<comment type="pathway">
    <text evidence="2">Amino-acid biosynthesis; L-valine biosynthesis; L-valine from pyruvate: step 4/4.</text>
</comment>
<dbReference type="GO" id="GO:0008483">
    <property type="term" value="F:transaminase activity"/>
    <property type="evidence" value="ECO:0007669"/>
    <property type="project" value="UniProtKB-KW"/>
</dbReference>
<evidence type="ECO:0000313" key="9">
    <source>
        <dbReference type="EMBL" id="MFD3395030.1"/>
    </source>
</evidence>
<accession>A0ABW6DDR2</accession>
<evidence type="ECO:0000256" key="8">
    <source>
        <dbReference type="ARBA" id="ARBA00049229"/>
    </source>
</evidence>
<evidence type="ECO:0000256" key="4">
    <source>
        <dbReference type="ARBA" id="ARBA00009320"/>
    </source>
</evidence>
<dbReference type="Gene3D" id="3.20.10.10">
    <property type="entry name" value="D-amino Acid Aminotransferase, subunit A, domain 2"/>
    <property type="match status" value="1"/>
</dbReference>
<reference evidence="9 10" key="1">
    <citation type="submission" date="2024-03" db="EMBL/GenBank/DDBJ databases">
        <title>Aquirufa genome sequencing.</title>
        <authorList>
            <person name="Pitt A."/>
            <person name="Hahn M.W."/>
        </authorList>
    </citation>
    <scope>NUCLEOTIDE SEQUENCE [LARGE SCALE GENOMIC DNA]</scope>
    <source>
        <strain evidence="9 10">OSTEICH-129V</strain>
    </source>
</reference>
<evidence type="ECO:0000256" key="2">
    <source>
        <dbReference type="ARBA" id="ARBA00004931"/>
    </source>
</evidence>
<dbReference type="InterPro" id="IPR001544">
    <property type="entry name" value="Aminotrans_IV"/>
</dbReference>
<dbReference type="CDD" id="cd00449">
    <property type="entry name" value="PLPDE_IV"/>
    <property type="match status" value="1"/>
</dbReference>
<dbReference type="PANTHER" id="PTHR42743">
    <property type="entry name" value="AMINO-ACID AMINOTRANSFERASE"/>
    <property type="match status" value="1"/>
</dbReference>
<organism evidence="9 10">
    <name type="scientific">Aquirufa avitistagni</name>
    <dbReference type="NCBI Taxonomy" id="3104728"/>
    <lineage>
        <taxon>Bacteria</taxon>
        <taxon>Pseudomonadati</taxon>
        <taxon>Bacteroidota</taxon>
        <taxon>Cytophagia</taxon>
        <taxon>Cytophagales</taxon>
        <taxon>Flectobacillaceae</taxon>
        <taxon>Aquirufa</taxon>
    </lineage>
</organism>
<evidence type="ECO:0000256" key="7">
    <source>
        <dbReference type="ARBA" id="ARBA00048798"/>
    </source>
</evidence>
<dbReference type="PANTHER" id="PTHR42743:SF11">
    <property type="entry name" value="AMINODEOXYCHORISMATE LYASE"/>
    <property type="match status" value="1"/>
</dbReference>